<reference evidence="2" key="1">
    <citation type="submission" date="2020-12" db="EMBL/GenBank/DDBJ databases">
        <title>Bacterial taxonomy.</title>
        <authorList>
            <person name="Pan X."/>
        </authorList>
    </citation>
    <scope>NUCLEOTIDE SEQUENCE</scope>
    <source>
        <strain evidence="2">KCTC 52957</strain>
    </source>
</reference>
<sequence length="188" mass="20884">MNTPVHLIMGAAVFGRQGDRHRTWGAVLGAFAPDLSLYLMAGVSILVLGISPQRVFGTLYYSPEWQQVFAVDNSFVLWGIGFALALWSGRGWAIALTGAALLHLAFDFPLHSHDARAHFWPLTDWKFISPVSYWQGPTGQVVGWIEIGLTVSFCAILVIRHTHWPARAGFLALGTSQMAPWVMWSFIF</sequence>
<gene>
    <name evidence="2" type="ORF">ILP92_03410</name>
</gene>
<feature type="transmembrane region" description="Helical" evidence="1">
    <location>
        <begin position="24"/>
        <end position="48"/>
    </location>
</feature>
<evidence type="ECO:0000313" key="2">
    <source>
        <dbReference type="EMBL" id="MBJ3761795.1"/>
    </source>
</evidence>
<name>A0A934IFS6_9RHOB</name>
<keyword evidence="3" id="KW-1185">Reference proteome</keyword>
<dbReference type="AlphaFoldDB" id="A0A934IFS6"/>
<organism evidence="2 3">
    <name type="scientific">Palleronia pontilimi</name>
    <dbReference type="NCBI Taxonomy" id="1964209"/>
    <lineage>
        <taxon>Bacteria</taxon>
        <taxon>Pseudomonadati</taxon>
        <taxon>Pseudomonadota</taxon>
        <taxon>Alphaproteobacteria</taxon>
        <taxon>Rhodobacterales</taxon>
        <taxon>Roseobacteraceae</taxon>
        <taxon>Palleronia</taxon>
    </lineage>
</organism>
<accession>A0A934IFS6</accession>
<keyword evidence="1" id="KW-0472">Membrane</keyword>
<feature type="transmembrane region" description="Helical" evidence="1">
    <location>
        <begin position="141"/>
        <end position="159"/>
    </location>
</feature>
<protein>
    <submittedName>
        <fullName evidence="2">Cobalamin biosynthesis protein CobQ</fullName>
    </submittedName>
</protein>
<proteinExistence type="predicted"/>
<feature type="transmembrane region" description="Helical" evidence="1">
    <location>
        <begin position="68"/>
        <end position="87"/>
    </location>
</feature>
<dbReference type="EMBL" id="JAEKPD010000002">
    <property type="protein sequence ID" value="MBJ3761795.1"/>
    <property type="molecule type" value="Genomic_DNA"/>
</dbReference>
<evidence type="ECO:0000313" key="3">
    <source>
        <dbReference type="Proteomes" id="UP000642488"/>
    </source>
</evidence>
<dbReference type="Proteomes" id="UP000642488">
    <property type="component" value="Unassembled WGS sequence"/>
</dbReference>
<evidence type="ECO:0000256" key="1">
    <source>
        <dbReference type="SAM" id="Phobius"/>
    </source>
</evidence>
<comment type="caution">
    <text evidence="2">The sequence shown here is derived from an EMBL/GenBank/DDBJ whole genome shotgun (WGS) entry which is preliminary data.</text>
</comment>
<keyword evidence="1" id="KW-1133">Transmembrane helix</keyword>
<dbReference type="RefSeq" id="WP_198914969.1">
    <property type="nucleotide sequence ID" value="NZ_JAEKPD010000002.1"/>
</dbReference>
<feature type="transmembrane region" description="Helical" evidence="1">
    <location>
        <begin position="92"/>
        <end position="110"/>
    </location>
</feature>
<keyword evidence="1" id="KW-0812">Transmembrane</keyword>